<dbReference type="AlphaFoldDB" id="A0A1M7LYS0"/>
<dbReference type="InterPro" id="IPR018062">
    <property type="entry name" value="HTH_AraC-typ_CS"/>
</dbReference>
<dbReference type="InterPro" id="IPR011051">
    <property type="entry name" value="RmlC_Cupin_sf"/>
</dbReference>
<keyword evidence="2" id="KW-0238">DNA-binding</keyword>
<dbReference type="SUPFAM" id="SSF51182">
    <property type="entry name" value="RmlC-like cupins"/>
    <property type="match status" value="1"/>
</dbReference>
<dbReference type="PROSITE" id="PS01124">
    <property type="entry name" value="HTH_ARAC_FAMILY_2"/>
    <property type="match status" value="1"/>
</dbReference>
<dbReference type="InterPro" id="IPR009057">
    <property type="entry name" value="Homeodomain-like_sf"/>
</dbReference>
<accession>A0A1M7LYS0</accession>
<evidence type="ECO:0000256" key="1">
    <source>
        <dbReference type="ARBA" id="ARBA00023015"/>
    </source>
</evidence>
<sequence length="290" mass="32875">MKTIAPALEVISNSYGSSFTYTKHAEKTNSKAHLWHYHPEIELVYINGGAGKRQIGSHVSYYTNGSLMLIGANLPHCGFTNELTGNINETVIHIKPEFLGSDFFSAPEMRRVQNVLTQSKGGIAFGGKTKKQIGDKIEKMEKQLPFERLLTLLSILDELEASEEYTILNADGFSLELNTQDNDRMKMIFNFVKDNFQESIAIDEVSSMVSMTTPSFCRYFKKVSNKTFTEFVNEYRLVHASKLLAEKPISINEVCYESGFNNFSHFSKSFKHYTGVSASQYRQEHKIIIS</sequence>
<dbReference type="SMART" id="SM00342">
    <property type="entry name" value="HTH_ARAC"/>
    <property type="match status" value="1"/>
</dbReference>
<dbReference type="PROSITE" id="PS00041">
    <property type="entry name" value="HTH_ARAC_FAMILY_1"/>
    <property type="match status" value="1"/>
</dbReference>
<keyword evidence="6" id="KW-1185">Reference proteome</keyword>
<protein>
    <submittedName>
        <fullName evidence="5">Transcriptional regulator, AraC family</fullName>
    </submittedName>
</protein>
<dbReference type="GO" id="GO:0043565">
    <property type="term" value="F:sequence-specific DNA binding"/>
    <property type="evidence" value="ECO:0007669"/>
    <property type="project" value="InterPro"/>
</dbReference>
<dbReference type="EMBL" id="FRBY01000007">
    <property type="protein sequence ID" value="SHM83491.1"/>
    <property type="molecule type" value="Genomic_DNA"/>
</dbReference>
<organism evidence="5 6">
    <name type="scientific">Flavobacterium saccharophilum</name>
    <dbReference type="NCBI Taxonomy" id="29534"/>
    <lineage>
        <taxon>Bacteria</taxon>
        <taxon>Pseudomonadati</taxon>
        <taxon>Bacteroidota</taxon>
        <taxon>Flavobacteriia</taxon>
        <taxon>Flavobacteriales</taxon>
        <taxon>Flavobacteriaceae</taxon>
        <taxon>Flavobacterium</taxon>
    </lineage>
</organism>
<feature type="domain" description="HTH araC/xylS-type" evidence="4">
    <location>
        <begin position="186"/>
        <end position="284"/>
    </location>
</feature>
<evidence type="ECO:0000259" key="4">
    <source>
        <dbReference type="PROSITE" id="PS01124"/>
    </source>
</evidence>
<keyword evidence="1" id="KW-0805">Transcription regulation</keyword>
<evidence type="ECO:0000313" key="6">
    <source>
        <dbReference type="Proteomes" id="UP000184121"/>
    </source>
</evidence>
<dbReference type="Proteomes" id="UP000184121">
    <property type="component" value="Unassembled WGS sequence"/>
</dbReference>
<dbReference type="Pfam" id="PF12833">
    <property type="entry name" value="HTH_18"/>
    <property type="match status" value="1"/>
</dbReference>
<dbReference type="InterPro" id="IPR018060">
    <property type="entry name" value="HTH_AraC"/>
</dbReference>
<dbReference type="OrthoDB" id="1410704at2"/>
<dbReference type="RefSeq" id="WP_072975593.1">
    <property type="nucleotide sequence ID" value="NZ_FRBY01000007.1"/>
</dbReference>
<dbReference type="PANTHER" id="PTHR43280:SF27">
    <property type="entry name" value="TRANSCRIPTIONAL REGULATOR MTLR"/>
    <property type="match status" value="1"/>
</dbReference>
<keyword evidence="3" id="KW-0804">Transcription</keyword>
<dbReference type="STRING" id="29534.SAMN05444366_4248"/>
<dbReference type="PANTHER" id="PTHR43280">
    <property type="entry name" value="ARAC-FAMILY TRANSCRIPTIONAL REGULATOR"/>
    <property type="match status" value="1"/>
</dbReference>
<name>A0A1M7LYS0_9FLAO</name>
<evidence type="ECO:0000313" key="5">
    <source>
        <dbReference type="EMBL" id="SHM83491.1"/>
    </source>
</evidence>
<reference evidence="6" key="1">
    <citation type="submission" date="2016-11" db="EMBL/GenBank/DDBJ databases">
        <authorList>
            <person name="Varghese N."/>
            <person name="Submissions S."/>
        </authorList>
    </citation>
    <scope>NUCLEOTIDE SEQUENCE [LARGE SCALE GENOMIC DNA]</scope>
    <source>
        <strain evidence="6">DSM 1811</strain>
    </source>
</reference>
<dbReference type="Gene3D" id="1.10.10.60">
    <property type="entry name" value="Homeodomain-like"/>
    <property type="match status" value="2"/>
</dbReference>
<proteinExistence type="predicted"/>
<dbReference type="GO" id="GO:0003700">
    <property type="term" value="F:DNA-binding transcription factor activity"/>
    <property type="evidence" value="ECO:0007669"/>
    <property type="project" value="InterPro"/>
</dbReference>
<gene>
    <name evidence="5" type="ORF">SAMN05444366_4248</name>
</gene>
<evidence type="ECO:0000256" key="3">
    <source>
        <dbReference type="ARBA" id="ARBA00023163"/>
    </source>
</evidence>
<evidence type="ECO:0000256" key="2">
    <source>
        <dbReference type="ARBA" id="ARBA00023125"/>
    </source>
</evidence>
<dbReference type="SUPFAM" id="SSF46689">
    <property type="entry name" value="Homeodomain-like"/>
    <property type="match status" value="2"/>
</dbReference>